<reference evidence="8" key="1">
    <citation type="submission" date="2015-11" db="EMBL/GenBank/DDBJ databases">
        <title>De novo transcriptome assembly of four potential Pierce s Disease insect vectors from Arizona vineyards.</title>
        <authorList>
            <person name="Tassone E.E."/>
        </authorList>
    </citation>
    <scope>NUCLEOTIDE SEQUENCE</scope>
</reference>
<dbReference type="Pfam" id="PF00248">
    <property type="entry name" value="Aldo_ket_red"/>
    <property type="match status" value="1"/>
</dbReference>
<keyword evidence="3" id="KW-0560">Oxidoreductase</keyword>
<dbReference type="InterPro" id="IPR036812">
    <property type="entry name" value="NAD(P)_OxRdtase_dom_sf"/>
</dbReference>
<dbReference type="InterPro" id="IPR023210">
    <property type="entry name" value="NADP_OxRdtase_dom"/>
</dbReference>
<evidence type="ECO:0000313" key="8">
    <source>
        <dbReference type="EMBL" id="JAT17264.1"/>
    </source>
</evidence>
<dbReference type="FunFam" id="3.20.20.100:FF:000002">
    <property type="entry name" value="2,5-diketo-D-gluconic acid reductase A"/>
    <property type="match status" value="1"/>
</dbReference>
<dbReference type="SUPFAM" id="SSF51430">
    <property type="entry name" value="NAD(P)-linked oxidoreductase"/>
    <property type="match status" value="1"/>
</dbReference>
<name>A0A1B6L130_9HEMI</name>
<evidence type="ECO:0000259" key="7">
    <source>
        <dbReference type="Pfam" id="PF00248"/>
    </source>
</evidence>
<sequence length="339" mass="37867">MADGKLSEVMEVDPKFQCNCFGDYKEEDSARRPNVYRGVLDALDPKSRVIDTSVALNSGTSMPIVGLGTYQITENQIYDVLEEGLKAGYRHIDTAAVYHNEEAIGIALKDLLPRYNLKREDIFITTKLSPQDLSEARLLAAVNKSLKNLKVSYFDLYLIHWPGAQGLPASSPENARLRVEAWKTMLDLHVGGAGVLRAIGVSNFTPKHLDQIIKATGVPPAVNQVEFHPHYRQPDEMYSLCHKHRIVLQAYSSLGGSHNPMLLTEPTVQEIAGEYQVTPAQVLLRWALHVGYAVIPKSVTPEYIRCNTQLDFSLSSEDIYAISLLPTQEKYAWDPVTVF</sequence>
<evidence type="ECO:0000256" key="1">
    <source>
        <dbReference type="ARBA" id="ARBA00007905"/>
    </source>
</evidence>
<organism evidence="8">
    <name type="scientific">Graphocephala atropunctata</name>
    <dbReference type="NCBI Taxonomy" id="36148"/>
    <lineage>
        <taxon>Eukaryota</taxon>
        <taxon>Metazoa</taxon>
        <taxon>Ecdysozoa</taxon>
        <taxon>Arthropoda</taxon>
        <taxon>Hexapoda</taxon>
        <taxon>Insecta</taxon>
        <taxon>Pterygota</taxon>
        <taxon>Neoptera</taxon>
        <taxon>Paraneoptera</taxon>
        <taxon>Hemiptera</taxon>
        <taxon>Auchenorrhyncha</taxon>
        <taxon>Membracoidea</taxon>
        <taxon>Cicadellidae</taxon>
        <taxon>Cicadellinae</taxon>
        <taxon>Cicadellini</taxon>
        <taxon>Graphocephala</taxon>
    </lineage>
</organism>
<dbReference type="PANTHER" id="PTHR43827:SF3">
    <property type="entry name" value="NADP-DEPENDENT OXIDOREDUCTASE DOMAIN-CONTAINING PROTEIN"/>
    <property type="match status" value="1"/>
</dbReference>
<feature type="site" description="Lowers pKa of active site Tyr" evidence="6">
    <location>
        <position position="127"/>
    </location>
</feature>
<dbReference type="CDD" id="cd19136">
    <property type="entry name" value="AKR_DrGR-like"/>
    <property type="match status" value="1"/>
</dbReference>
<evidence type="ECO:0000256" key="3">
    <source>
        <dbReference type="ARBA" id="ARBA00023002"/>
    </source>
</evidence>
<feature type="binding site" evidence="5">
    <location>
        <position position="160"/>
    </location>
    <ligand>
        <name>substrate</name>
    </ligand>
</feature>
<dbReference type="GO" id="GO:0016616">
    <property type="term" value="F:oxidoreductase activity, acting on the CH-OH group of donors, NAD or NADP as acceptor"/>
    <property type="evidence" value="ECO:0007669"/>
    <property type="project" value="UniProtKB-ARBA"/>
</dbReference>
<evidence type="ECO:0000256" key="4">
    <source>
        <dbReference type="PIRSR" id="PIRSR000097-1"/>
    </source>
</evidence>
<evidence type="ECO:0000256" key="6">
    <source>
        <dbReference type="PIRSR" id="PIRSR000097-3"/>
    </source>
</evidence>
<evidence type="ECO:0000256" key="5">
    <source>
        <dbReference type="PIRSR" id="PIRSR000097-2"/>
    </source>
</evidence>
<protein>
    <recommendedName>
        <fullName evidence="7">NADP-dependent oxidoreductase domain-containing protein</fullName>
    </recommendedName>
</protein>
<dbReference type="InterPro" id="IPR020471">
    <property type="entry name" value="AKR"/>
</dbReference>
<evidence type="ECO:0000256" key="2">
    <source>
        <dbReference type="ARBA" id="ARBA00022857"/>
    </source>
</evidence>
<accession>A0A1B6L130</accession>
<dbReference type="PROSITE" id="PS00798">
    <property type="entry name" value="ALDOKETO_REDUCTASE_1"/>
    <property type="match status" value="1"/>
</dbReference>
<dbReference type="PIRSF" id="PIRSF000097">
    <property type="entry name" value="AKR"/>
    <property type="match status" value="1"/>
</dbReference>
<dbReference type="AlphaFoldDB" id="A0A1B6L130"/>
<proteinExistence type="inferred from homology"/>
<dbReference type="PANTHER" id="PTHR43827">
    <property type="entry name" value="2,5-DIKETO-D-GLUCONIC ACID REDUCTASE"/>
    <property type="match status" value="1"/>
</dbReference>
<keyword evidence="2" id="KW-0521">NADP</keyword>
<dbReference type="InterPro" id="IPR018170">
    <property type="entry name" value="Aldo/ket_reductase_CS"/>
</dbReference>
<gene>
    <name evidence="8" type="ORF">g.12002</name>
</gene>
<comment type="similarity">
    <text evidence="1">Belongs to the aldo/keto reductase family.</text>
</comment>
<feature type="domain" description="NADP-dependent oxidoreductase" evidence="7">
    <location>
        <begin position="67"/>
        <end position="322"/>
    </location>
</feature>
<feature type="active site" description="Proton donor" evidence="4">
    <location>
        <position position="98"/>
    </location>
</feature>
<dbReference type="Gene3D" id="3.20.20.100">
    <property type="entry name" value="NADP-dependent oxidoreductase domain"/>
    <property type="match status" value="1"/>
</dbReference>
<dbReference type="PRINTS" id="PR00069">
    <property type="entry name" value="ALDKETRDTASE"/>
</dbReference>
<dbReference type="EMBL" id="GEBQ01022713">
    <property type="protein sequence ID" value="JAT17264.1"/>
    <property type="molecule type" value="Transcribed_RNA"/>
</dbReference>